<keyword evidence="2" id="KW-1185">Reference proteome</keyword>
<protein>
    <submittedName>
        <fullName evidence="1">Uncharacterized protein</fullName>
    </submittedName>
</protein>
<organism evidence="1 2">
    <name type="scientific">Paracoccus broussonetiae</name>
    <dbReference type="NCBI Taxonomy" id="3075834"/>
    <lineage>
        <taxon>Bacteria</taxon>
        <taxon>Pseudomonadati</taxon>
        <taxon>Pseudomonadota</taxon>
        <taxon>Alphaproteobacteria</taxon>
        <taxon>Rhodobacterales</taxon>
        <taxon>Paracoccaceae</taxon>
        <taxon>Paracoccus</taxon>
    </lineage>
</organism>
<reference evidence="2" key="1">
    <citation type="submission" date="2023-07" db="EMBL/GenBank/DDBJ databases">
        <title>Characterization of two Paracoccaceae strains isolated from Phycosphere and proposal of Xinfangfangia lacusdiani sp. nov.</title>
        <authorList>
            <person name="Deng Y."/>
            <person name="Zhang Y.Q."/>
        </authorList>
    </citation>
    <scope>NUCLEOTIDE SEQUENCE [LARGE SCALE GENOMIC DNA]</scope>
    <source>
        <strain evidence="2">CPCC 101403</strain>
    </source>
</reference>
<comment type="caution">
    <text evidence="1">The sequence shown here is derived from an EMBL/GenBank/DDBJ whole genome shotgun (WGS) entry which is preliminary data.</text>
</comment>
<proteinExistence type="predicted"/>
<dbReference type="Proteomes" id="UP001251085">
    <property type="component" value="Unassembled WGS sequence"/>
</dbReference>
<dbReference type="EMBL" id="JAVRQI010000003">
    <property type="protein sequence ID" value="MDT1061178.1"/>
    <property type="molecule type" value="Genomic_DNA"/>
</dbReference>
<evidence type="ECO:0000313" key="1">
    <source>
        <dbReference type="EMBL" id="MDT1061178.1"/>
    </source>
</evidence>
<gene>
    <name evidence="1" type="ORF">RM190_04855</name>
</gene>
<accession>A0ABU3EAC5</accession>
<dbReference type="RefSeq" id="WP_311758282.1">
    <property type="nucleotide sequence ID" value="NZ_JAVRQI010000003.1"/>
</dbReference>
<name>A0ABU3EAC5_9RHOB</name>
<evidence type="ECO:0000313" key="2">
    <source>
        <dbReference type="Proteomes" id="UP001251085"/>
    </source>
</evidence>
<sequence>MNAFSSFDAGATSQGPWINWGAQKEKFTIRDSAGTVDFKGFADNGVVMDIDNMQTGWCFISGLPGQAAQWVMNPSLSQFVAKPGEEYKKGFKIRCAVGGGATASWDQSGAGAWNAFVALVPALQQQPAGKLPLVRMTGTKSVKFQRGSTVEPVLEVVKWVDRPDCLKEGAAAGIAVETAQEQQQSVQAAASASAPSDAEF</sequence>